<keyword evidence="2" id="KW-0479">Metal-binding</keyword>
<evidence type="ECO:0000313" key="8">
    <source>
        <dbReference type="Proteomes" id="UP001154282"/>
    </source>
</evidence>
<dbReference type="InterPro" id="IPR008949">
    <property type="entry name" value="Isoprenoid_synthase_dom_sf"/>
</dbReference>
<evidence type="ECO:0000256" key="3">
    <source>
        <dbReference type="ARBA" id="ARBA00022842"/>
    </source>
</evidence>
<comment type="cofactor">
    <cofactor evidence="1">
        <name>Mg(2+)</name>
        <dbReference type="ChEBI" id="CHEBI:18420"/>
    </cofactor>
</comment>
<feature type="domain" description="Terpene synthase metal-binding" evidence="6">
    <location>
        <begin position="425"/>
        <end position="622"/>
    </location>
</feature>
<dbReference type="Gene3D" id="1.50.10.160">
    <property type="match status" value="1"/>
</dbReference>
<dbReference type="Gene3D" id="1.10.600.10">
    <property type="entry name" value="Farnesyl Diphosphate Synthase"/>
    <property type="match status" value="1"/>
</dbReference>
<comment type="caution">
    <text evidence="7">The sequence shown here is derived from an EMBL/GenBank/DDBJ whole genome shotgun (WGS) entry which is preliminary data.</text>
</comment>
<evidence type="ECO:0000259" key="6">
    <source>
        <dbReference type="Pfam" id="PF03936"/>
    </source>
</evidence>
<evidence type="ECO:0000259" key="5">
    <source>
        <dbReference type="Pfam" id="PF01397"/>
    </source>
</evidence>
<evidence type="ECO:0000256" key="1">
    <source>
        <dbReference type="ARBA" id="ARBA00001946"/>
    </source>
</evidence>
<dbReference type="GO" id="GO:0010333">
    <property type="term" value="F:terpene synthase activity"/>
    <property type="evidence" value="ECO:0007669"/>
    <property type="project" value="InterPro"/>
</dbReference>
<keyword evidence="4" id="KW-0456">Lyase</keyword>
<dbReference type="Proteomes" id="UP001154282">
    <property type="component" value="Unassembled WGS sequence"/>
</dbReference>
<dbReference type="InterPro" id="IPR036965">
    <property type="entry name" value="Terpene_synth_N_sf"/>
</dbReference>
<proteinExistence type="predicted"/>
<dbReference type="Gene3D" id="1.50.10.130">
    <property type="entry name" value="Terpene synthase, N-terminal domain"/>
    <property type="match status" value="1"/>
</dbReference>
<dbReference type="PANTHER" id="PTHR31739:SF3">
    <property type="entry name" value="ENT-KAUR-16-ENE SYNTHASE, CHLOROPLASTIC"/>
    <property type="match status" value="1"/>
</dbReference>
<dbReference type="SUPFAM" id="SSF48239">
    <property type="entry name" value="Terpenoid cyclases/Protein prenyltransferases"/>
    <property type="match status" value="2"/>
</dbReference>
<reference evidence="7" key="1">
    <citation type="submission" date="2022-08" db="EMBL/GenBank/DDBJ databases">
        <authorList>
            <person name="Gutierrez-Valencia J."/>
        </authorList>
    </citation>
    <scope>NUCLEOTIDE SEQUENCE</scope>
</reference>
<organism evidence="7 8">
    <name type="scientific">Linum tenue</name>
    <dbReference type="NCBI Taxonomy" id="586396"/>
    <lineage>
        <taxon>Eukaryota</taxon>
        <taxon>Viridiplantae</taxon>
        <taxon>Streptophyta</taxon>
        <taxon>Embryophyta</taxon>
        <taxon>Tracheophyta</taxon>
        <taxon>Spermatophyta</taxon>
        <taxon>Magnoliopsida</taxon>
        <taxon>eudicotyledons</taxon>
        <taxon>Gunneridae</taxon>
        <taxon>Pentapetalae</taxon>
        <taxon>rosids</taxon>
        <taxon>fabids</taxon>
        <taxon>Malpighiales</taxon>
        <taxon>Linaceae</taxon>
        <taxon>Linum</taxon>
    </lineage>
</organism>
<keyword evidence="8" id="KW-1185">Reference proteome</keyword>
<name>A0AAV0R3Q6_9ROSI</name>
<sequence>MVPAPTASIPCFPETLNWILENQHKDGSWGLPNPNLLLKDSLSSTLACVLALKRWGVGDQHIHNALGFIGRNSGSLTDSSQQAPIGFDVVFPAMIQTCAQDFDLNLPLNSANLGAMFRNRDSILSSAAHHRSGGRDAFLAYISEGMGNSPDHWETARKFQRKNGSLFNSPSATAAAFMHLRDADSLGYLRSIVDVNSAAVPAIYPNGIQTQLSLIDAIESLGINRLFGEEIEQALDEIYTSWIQGDEEIFLDPTTCSMAFRILRLNRYPVSPDVFNRFTEDRFWDDTMEGYLKDEMAVLELHKASNVLYPNESILVHQQSWTNEFLMKSMESSPNSANRTRSRASESISTQVDDVLNYPFKGDLDRLAHRRNIEQYCTDNTRTLKSSFRCSSFGSEDLLKLAAADFNFCQSVHQKELNQLMSWLKEYKLEDMRLAKVKMGYCYFSAAATYYDPELSDARISWAKHSLLTSLIDDFYDIFGTAEEHLNLLELFERAEFCTEEVKTFYWALHSAICETVENAFAWQGRNVMDHVVELWVDVLRTMLEEAEWSRTNTLPTLDEYMRNGYISFALGPIVLPSLYMVGPQLPDEVAKGPEVHHLFKVMSTCGRLLNDCRSFQVKLSQKSIDFGFGPVGIYLPRLLNWYLVVSCWLWQREAEEGISNAVSLRMSQGIDTAEEAIEEIKGLIDEQTKELLRMVLDERNTSAVPKECRELFWKMNKVLHMVYKKEDTYNSTKLVQIAESVIKEPISLSVMDSRVI</sequence>
<feature type="domain" description="Terpene synthase N-terminal" evidence="5">
    <location>
        <begin position="153"/>
        <end position="336"/>
    </location>
</feature>
<evidence type="ECO:0000256" key="4">
    <source>
        <dbReference type="ARBA" id="ARBA00023239"/>
    </source>
</evidence>
<dbReference type="GO" id="GO:0009507">
    <property type="term" value="C:chloroplast"/>
    <property type="evidence" value="ECO:0007669"/>
    <property type="project" value="TreeGrafter"/>
</dbReference>
<keyword evidence="3" id="KW-0460">Magnesium</keyword>
<dbReference type="AlphaFoldDB" id="A0AAV0R3Q6"/>
<dbReference type="PANTHER" id="PTHR31739">
    <property type="entry name" value="ENT-COPALYL DIPHOSPHATE SYNTHASE, CHLOROPLASTIC"/>
    <property type="match status" value="1"/>
</dbReference>
<dbReference type="InterPro" id="IPR005630">
    <property type="entry name" value="Terpene_synthase_metal-bd"/>
</dbReference>
<dbReference type="GO" id="GO:0009686">
    <property type="term" value="P:gibberellin biosynthetic process"/>
    <property type="evidence" value="ECO:0007669"/>
    <property type="project" value="TreeGrafter"/>
</dbReference>
<evidence type="ECO:0000313" key="7">
    <source>
        <dbReference type="EMBL" id="CAI0552344.1"/>
    </source>
</evidence>
<evidence type="ECO:0008006" key="9">
    <source>
        <dbReference type="Google" id="ProtNLM"/>
    </source>
</evidence>
<protein>
    <recommendedName>
        <fullName evidence="9">Ent-kaurene synthase</fullName>
    </recommendedName>
</protein>
<dbReference type="GO" id="GO:0000287">
    <property type="term" value="F:magnesium ion binding"/>
    <property type="evidence" value="ECO:0007669"/>
    <property type="project" value="InterPro"/>
</dbReference>
<dbReference type="FunFam" id="1.50.10.130:FF:000002">
    <property type="entry name" value="Ent-copalyl diphosphate synthase, chloroplastic"/>
    <property type="match status" value="1"/>
</dbReference>
<dbReference type="InterPro" id="IPR001906">
    <property type="entry name" value="Terpene_synth_N"/>
</dbReference>
<dbReference type="InterPro" id="IPR008930">
    <property type="entry name" value="Terpenoid_cyclase/PrenylTrfase"/>
</dbReference>
<evidence type="ECO:0000256" key="2">
    <source>
        <dbReference type="ARBA" id="ARBA00022723"/>
    </source>
</evidence>
<accession>A0AAV0R3Q6</accession>
<dbReference type="InterPro" id="IPR050148">
    <property type="entry name" value="Terpene_synthase-like"/>
</dbReference>
<dbReference type="Pfam" id="PF03936">
    <property type="entry name" value="Terpene_synth_C"/>
    <property type="match status" value="1"/>
</dbReference>
<gene>
    <name evidence="7" type="ORF">LITE_LOCUS46387</name>
</gene>
<dbReference type="EMBL" id="CAMGYJ010000010">
    <property type="protein sequence ID" value="CAI0552344.1"/>
    <property type="molecule type" value="Genomic_DNA"/>
</dbReference>
<dbReference type="SFLD" id="SFLDG01014">
    <property type="entry name" value="Terpene_Cyclase_Like_1_N-term"/>
    <property type="match status" value="1"/>
</dbReference>
<dbReference type="Pfam" id="PF01397">
    <property type="entry name" value="Terpene_synth"/>
    <property type="match status" value="1"/>
</dbReference>
<dbReference type="SUPFAM" id="SSF48576">
    <property type="entry name" value="Terpenoid synthases"/>
    <property type="match status" value="1"/>
</dbReference>